<keyword evidence="3" id="KW-1185">Reference proteome</keyword>
<dbReference type="Proteomes" id="UP000800200">
    <property type="component" value="Unassembled WGS sequence"/>
</dbReference>
<evidence type="ECO:0000313" key="2">
    <source>
        <dbReference type="EMBL" id="KAF2184350.1"/>
    </source>
</evidence>
<sequence>MFGKATLFLAFVAVAKLAVAASHPPACMLGAVNTHDDPAKVSEVCKSKDITQTISKFCGDDTKNALSAFADICNKTGVKVSTDVPTSTGSLKPSGTSNSTIHGTAASTLVVATSGIINPTGGSPAASGTATGGPTQSTGAAGKLEVGIAAVMLGVVAAAL</sequence>
<gene>
    <name evidence="2" type="ORF">K469DRAFT_750951</name>
</gene>
<organism evidence="2 3">
    <name type="scientific">Zopfia rhizophila CBS 207.26</name>
    <dbReference type="NCBI Taxonomy" id="1314779"/>
    <lineage>
        <taxon>Eukaryota</taxon>
        <taxon>Fungi</taxon>
        <taxon>Dikarya</taxon>
        <taxon>Ascomycota</taxon>
        <taxon>Pezizomycotina</taxon>
        <taxon>Dothideomycetes</taxon>
        <taxon>Dothideomycetes incertae sedis</taxon>
        <taxon>Zopfiaceae</taxon>
        <taxon>Zopfia</taxon>
    </lineage>
</organism>
<feature type="chain" id="PRO_5025512254" description="Extracellular membrane protein CFEM domain-containing protein" evidence="1">
    <location>
        <begin position="23"/>
        <end position="160"/>
    </location>
</feature>
<evidence type="ECO:0000313" key="3">
    <source>
        <dbReference type="Proteomes" id="UP000800200"/>
    </source>
</evidence>
<evidence type="ECO:0008006" key="4">
    <source>
        <dbReference type="Google" id="ProtNLM"/>
    </source>
</evidence>
<reference evidence="2" key="1">
    <citation type="journal article" date="2020" name="Stud. Mycol.">
        <title>101 Dothideomycetes genomes: a test case for predicting lifestyles and emergence of pathogens.</title>
        <authorList>
            <person name="Haridas S."/>
            <person name="Albert R."/>
            <person name="Binder M."/>
            <person name="Bloem J."/>
            <person name="Labutti K."/>
            <person name="Salamov A."/>
            <person name="Andreopoulos B."/>
            <person name="Baker S."/>
            <person name="Barry K."/>
            <person name="Bills G."/>
            <person name="Bluhm B."/>
            <person name="Cannon C."/>
            <person name="Castanera R."/>
            <person name="Culley D."/>
            <person name="Daum C."/>
            <person name="Ezra D."/>
            <person name="Gonzalez J."/>
            <person name="Henrissat B."/>
            <person name="Kuo A."/>
            <person name="Liang C."/>
            <person name="Lipzen A."/>
            <person name="Lutzoni F."/>
            <person name="Magnuson J."/>
            <person name="Mondo S."/>
            <person name="Nolan M."/>
            <person name="Ohm R."/>
            <person name="Pangilinan J."/>
            <person name="Park H.-J."/>
            <person name="Ramirez L."/>
            <person name="Alfaro M."/>
            <person name="Sun H."/>
            <person name="Tritt A."/>
            <person name="Yoshinaga Y."/>
            <person name="Zwiers L.-H."/>
            <person name="Turgeon B."/>
            <person name="Goodwin S."/>
            <person name="Spatafora J."/>
            <person name="Crous P."/>
            <person name="Grigoriev I."/>
        </authorList>
    </citation>
    <scope>NUCLEOTIDE SEQUENCE</scope>
    <source>
        <strain evidence="2">CBS 207.26</strain>
    </source>
</reference>
<dbReference type="EMBL" id="ML994638">
    <property type="protein sequence ID" value="KAF2184350.1"/>
    <property type="molecule type" value="Genomic_DNA"/>
</dbReference>
<proteinExistence type="predicted"/>
<accession>A0A6A6E2I6</accession>
<evidence type="ECO:0000256" key="1">
    <source>
        <dbReference type="SAM" id="SignalP"/>
    </source>
</evidence>
<protein>
    <recommendedName>
        <fullName evidence="4">Extracellular membrane protein CFEM domain-containing protein</fullName>
    </recommendedName>
</protein>
<dbReference type="OrthoDB" id="4776947at2759"/>
<dbReference type="AlphaFoldDB" id="A0A6A6E2I6"/>
<name>A0A6A6E2I6_9PEZI</name>
<feature type="signal peptide" evidence="1">
    <location>
        <begin position="1"/>
        <end position="22"/>
    </location>
</feature>
<keyword evidence="1" id="KW-0732">Signal</keyword>